<proteinExistence type="predicted"/>
<sequence length="155" mass="16872">MIAAAHGNRELLAVPKTAFLCSRQVPAAAVLKCYDWAIAQRDAGRCVISGFHSQIERDVFHYLLAGTQPVIMALARGLKTRIEPELRAALAAGRLLIVTPFDSEVRRVTAETAAARNRLMLALADDVVVGYARAGGMLASLIEEITDKKIYRIVV</sequence>
<feature type="domain" description="Smf/DprA SLOG" evidence="1">
    <location>
        <begin position="6"/>
        <end position="133"/>
    </location>
</feature>
<gene>
    <name evidence="2" type="ORF">U27_05285</name>
</gene>
<protein>
    <recommendedName>
        <fullName evidence="1">Smf/DprA SLOG domain-containing protein</fullName>
    </recommendedName>
</protein>
<dbReference type="AlphaFoldDB" id="A0A081C156"/>
<dbReference type="Proteomes" id="UP000030661">
    <property type="component" value="Unassembled WGS sequence"/>
</dbReference>
<dbReference type="Gene3D" id="3.40.50.450">
    <property type="match status" value="1"/>
</dbReference>
<dbReference type="GO" id="GO:0009294">
    <property type="term" value="P:DNA-mediated transformation"/>
    <property type="evidence" value="ECO:0007669"/>
    <property type="project" value="InterPro"/>
</dbReference>
<dbReference type="HOGENOM" id="CLU_117088_0_0_0"/>
<dbReference type="eggNOG" id="COG0758">
    <property type="taxonomic scope" value="Bacteria"/>
</dbReference>
<dbReference type="EMBL" id="DF820467">
    <property type="protein sequence ID" value="GAK58311.1"/>
    <property type="molecule type" value="Genomic_DNA"/>
</dbReference>
<reference evidence="2" key="1">
    <citation type="journal article" date="2015" name="PeerJ">
        <title>First genomic representation of candidate bacterial phylum KSB3 points to enhanced environmental sensing as a trigger of wastewater bulking.</title>
        <authorList>
            <person name="Sekiguchi Y."/>
            <person name="Ohashi A."/>
            <person name="Parks D.H."/>
            <person name="Yamauchi T."/>
            <person name="Tyson G.W."/>
            <person name="Hugenholtz P."/>
        </authorList>
    </citation>
    <scope>NUCLEOTIDE SEQUENCE [LARGE SCALE GENOMIC DNA]</scope>
</reference>
<accession>A0A081C156</accession>
<name>A0A081C156_VECG1</name>
<evidence type="ECO:0000313" key="3">
    <source>
        <dbReference type="Proteomes" id="UP000030661"/>
    </source>
</evidence>
<dbReference type="STRING" id="1499967.U27_05285"/>
<dbReference type="InterPro" id="IPR057666">
    <property type="entry name" value="DrpA_SLOG"/>
</dbReference>
<keyword evidence="3" id="KW-1185">Reference proteome</keyword>
<organism evidence="2">
    <name type="scientific">Vecturithrix granuli</name>
    <dbReference type="NCBI Taxonomy" id="1499967"/>
    <lineage>
        <taxon>Bacteria</taxon>
        <taxon>Candidatus Moduliflexota</taxon>
        <taxon>Candidatus Vecturitrichia</taxon>
        <taxon>Candidatus Vecturitrichales</taxon>
        <taxon>Candidatus Vecturitrichaceae</taxon>
        <taxon>Candidatus Vecturithrix</taxon>
    </lineage>
</organism>
<evidence type="ECO:0000259" key="1">
    <source>
        <dbReference type="Pfam" id="PF02481"/>
    </source>
</evidence>
<dbReference type="Pfam" id="PF02481">
    <property type="entry name" value="DNA_processg_A"/>
    <property type="match status" value="1"/>
</dbReference>
<evidence type="ECO:0000313" key="2">
    <source>
        <dbReference type="EMBL" id="GAK58311.1"/>
    </source>
</evidence>